<evidence type="ECO:0000313" key="1">
    <source>
        <dbReference type="EMBL" id="KIO05758.1"/>
    </source>
</evidence>
<dbReference type="AlphaFoldDB" id="A0A0C3J9N8"/>
<reference evidence="2" key="2">
    <citation type="submission" date="2015-01" db="EMBL/GenBank/DDBJ databases">
        <title>Evolutionary Origins and Diversification of the Mycorrhizal Mutualists.</title>
        <authorList>
            <consortium name="DOE Joint Genome Institute"/>
            <consortium name="Mycorrhizal Genomics Consortium"/>
            <person name="Kohler A."/>
            <person name="Kuo A."/>
            <person name="Nagy L.G."/>
            <person name="Floudas D."/>
            <person name="Copeland A."/>
            <person name="Barry K.W."/>
            <person name="Cichocki N."/>
            <person name="Veneault-Fourrey C."/>
            <person name="LaButti K."/>
            <person name="Lindquist E.A."/>
            <person name="Lipzen A."/>
            <person name="Lundell T."/>
            <person name="Morin E."/>
            <person name="Murat C."/>
            <person name="Riley R."/>
            <person name="Ohm R."/>
            <person name="Sun H."/>
            <person name="Tunlid A."/>
            <person name="Henrissat B."/>
            <person name="Grigoriev I.V."/>
            <person name="Hibbett D.S."/>
            <person name="Martin F."/>
        </authorList>
    </citation>
    <scope>NUCLEOTIDE SEQUENCE [LARGE SCALE GENOMIC DNA]</scope>
    <source>
        <strain evidence="2">Marx 270</strain>
    </source>
</reference>
<gene>
    <name evidence="1" type="ORF">M404DRAFT_25059</name>
</gene>
<dbReference type="InParanoid" id="A0A0C3J9N8"/>
<dbReference type="STRING" id="870435.A0A0C3J9N8"/>
<evidence type="ECO:0000313" key="2">
    <source>
        <dbReference type="Proteomes" id="UP000054217"/>
    </source>
</evidence>
<keyword evidence="2" id="KW-1185">Reference proteome</keyword>
<dbReference type="EMBL" id="KN831965">
    <property type="protein sequence ID" value="KIO05758.1"/>
    <property type="molecule type" value="Genomic_DNA"/>
</dbReference>
<organism evidence="1 2">
    <name type="scientific">Pisolithus tinctorius Marx 270</name>
    <dbReference type="NCBI Taxonomy" id="870435"/>
    <lineage>
        <taxon>Eukaryota</taxon>
        <taxon>Fungi</taxon>
        <taxon>Dikarya</taxon>
        <taxon>Basidiomycota</taxon>
        <taxon>Agaricomycotina</taxon>
        <taxon>Agaricomycetes</taxon>
        <taxon>Agaricomycetidae</taxon>
        <taxon>Boletales</taxon>
        <taxon>Sclerodermatineae</taxon>
        <taxon>Pisolithaceae</taxon>
        <taxon>Pisolithus</taxon>
    </lineage>
</organism>
<proteinExistence type="predicted"/>
<protein>
    <submittedName>
        <fullName evidence="1">Uncharacterized protein</fullName>
    </submittedName>
</protein>
<dbReference type="HOGENOM" id="CLU_1200257_0_0_1"/>
<dbReference type="OrthoDB" id="2693510at2759"/>
<accession>A0A0C3J9N8</accession>
<sequence length="231" mass="25351">MHIRQFLNARQTLANIKRLKTQVFERLALLMENTTRWFQLRMPIDNSGTGPVTAAHGRNIDTAVGPFGDARKDAVDPTNGAGVTLSPDSALVGSEVDAAQQALGRMMPIPRTGQTATELVAQADTATESIQNPSNTYLQPLKTFNSVVTTITQVRPYTQIALGILIAAARSLIDGANLDNEVSNLLSTVRSIYEFLPEDHIIRNIDNMEETLGKIAQMINNVAWFIKNYSK</sequence>
<dbReference type="Proteomes" id="UP000054217">
    <property type="component" value="Unassembled WGS sequence"/>
</dbReference>
<name>A0A0C3J9N8_PISTI</name>
<reference evidence="1 2" key="1">
    <citation type="submission" date="2014-04" db="EMBL/GenBank/DDBJ databases">
        <authorList>
            <consortium name="DOE Joint Genome Institute"/>
            <person name="Kuo A."/>
            <person name="Kohler A."/>
            <person name="Costa M.D."/>
            <person name="Nagy L.G."/>
            <person name="Floudas D."/>
            <person name="Copeland A."/>
            <person name="Barry K.W."/>
            <person name="Cichocki N."/>
            <person name="Veneault-Fourrey C."/>
            <person name="LaButti K."/>
            <person name="Lindquist E.A."/>
            <person name="Lipzen A."/>
            <person name="Lundell T."/>
            <person name="Morin E."/>
            <person name="Murat C."/>
            <person name="Sun H."/>
            <person name="Tunlid A."/>
            <person name="Henrissat B."/>
            <person name="Grigoriev I.V."/>
            <person name="Hibbett D.S."/>
            <person name="Martin F."/>
            <person name="Nordberg H.P."/>
            <person name="Cantor M.N."/>
            <person name="Hua S.X."/>
        </authorList>
    </citation>
    <scope>NUCLEOTIDE SEQUENCE [LARGE SCALE GENOMIC DNA]</scope>
    <source>
        <strain evidence="1 2">Marx 270</strain>
    </source>
</reference>